<dbReference type="AlphaFoldDB" id="A0A093ULV5"/>
<reference evidence="3" key="2">
    <citation type="journal article" date="2014" name="PLoS Genet.">
        <title>Signature gene expression reveals novel clues to the molecular mechanisms of dimorphic transition in Penicillium marneffei.</title>
        <authorList>
            <person name="Yang E."/>
            <person name="Wang G."/>
            <person name="Cai J."/>
            <person name="Woo P.C."/>
            <person name="Lau S.K."/>
            <person name="Yuen K.-Y."/>
            <person name="Chow W.-N."/>
            <person name="Lin X."/>
        </authorList>
    </citation>
    <scope>NUCLEOTIDE SEQUENCE</scope>
    <source>
        <strain evidence="3">PM1</strain>
    </source>
</reference>
<feature type="domain" description="Atos-like conserved" evidence="2">
    <location>
        <begin position="356"/>
        <end position="430"/>
    </location>
</feature>
<feature type="region of interest" description="Disordered" evidence="1">
    <location>
        <begin position="1"/>
        <end position="59"/>
    </location>
</feature>
<proteinExistence type="predicted"/>
<feature type="region of interest" description="Disordered" evidence="1">
    <location>
        <begin position="600"/>
        <end position="642"/>
    </location>
</feature>
<dbReference type="Pfam" id="PF13889">
    <property type="entry name" value="Chromosome_seg"/>
    <property type="match status" value="1"/>
</dbReference>
<dbReference type="InterPro" id="IPR051506">
    <property type="entry name" value="ATOS_Transcription_Regulators"/>
</dbReference>
<organism evidence="3">
    <name type="scientific">Talaromyces marneffei PM1</name>
    <dbReference type="NCBI Taxonomy" id="1077442"/>
    <lineage>
        <taxon>Eukaryota</taxon>
        <taxon>Fungi</taxon>
        <taxon>Dikarya</taxon>
        <taxon>Ascomycota</taxon>
        <taxon>Pezizomycotina</taxon>
        <taxon>Eurotiomycetes</taxon>
        <taxon>Eurotiomycetidae</taxon>
        <taxon>Eurotiales</taxon>
        <taxon>Trichocomaceae</taxon>
        <taxon>Talaromyces</taxon>
        <taxon>Talaromyces sect. Talaromyces</taxon>
    </lineage>
</organism>
<dbReference type="HOGENOM" id="CLU_010290_0_0_1"/>
<reference key="1">
    <citation type="journal article" date="2014" name="PLoS Genet.">
        <title>Signature Gene Expression Reveals Novel Clues to the Molecular Mechanisms of Dimorphic Transition in Penicillium marneffei.</title>
        <authorList>
            <person name="Yang E."/>
            <person name="Wang G."/>
            <person name="Cai J."/>
            <person name="Woo P.C."/>
            <person name="Lau S.K."/>
            <person name="Yuen K.-Y."/>
            <person name="Chow W.-N."/>
            <person name="Lin X."/>
        </authorList>
    </citation>
    <scope>NUCLEOTIDE SEQUENCE [LARGE SCALE GENOMIC DNA]</scope>
    <source>
        <strain>PM1</strain>
    </source>
</reference>
<feature type="compositionally biased region" description="Basic and acidic residues" evidence="1">
    <location>
        <begin position="472"/>
        <end position="487"/>
    </location>
</feature>
<feature type="compositionally biased region" description="Basic and acidic residues" evidence="1">
    <location>
        <begin position="255"/>
        <end position="269"/>
    </location>
</feature>
<feature type="compositionally biased region" description="Polar residues" evidence="1">
    <location>
        <begin position="9"/>
        <end position="22"/>
    </location>
</feature>
<dbReference type="PANTHER" id="PTHR13199:SF11">
    <property type="entry name" value="PROTEIN ATOSSA"/>
    <property type="match status" value="1"/>
</dbReference>
<feature type="region of interest" description="Disordered" evidence="1">
    <location>
        <begin position="90"/>
        <end position="194"/>
    </location>
</feature>
<dbReference type="InterPro" id="IPR033473">
    <property type="entry name" value="Atos-like_C"/>
</dbReference>
<feature type="compositionally biased region" description="Polar residues" evidence="1">
    <location>
        <begin position="45"/>
        <end position="59"/>
    </location>
</feature>
<evidence type="ECO:0000256" key="1">
    <source>
        <dbReference type="SAM" id="MobiDB-lite"/>
    </source>
</evidence>
<dbReference type="InterPro" id="IPR025261">
    <property type="entry name" value="Atos-like_cons_dom"/>
</dbReference>
<dbReference type="EMBL" id="JPOX01000064">
    <property type="protein sequence ID" value="KFX41272.1"/>
    <property type="molecule type" value="Genomic_DNA"/>
</dbReference>
<dbReference type="PANTHER" id="PTHR13199">
    <property type="entry name" value="GH03947P"/>
    <property type="match status" value="1"/>
</dbReference>
<sequence>MPIFHYPERSTSPPARQPNSETGNHRNHSADSKWKKDQFKEIEMSESSPQNSSTYNYHFLTSHSKSREELIQSIKRGESPTWVHQYVEKNFSNQPARSNSSFQDWSLDFERNTDSTSDKDSVRPDASGVDERSELAKPSEIERPRSALHSGDFREGAAQNQETKFPDFDGYNSSPQPPSFKRYGSSPTTPWFNHVASARHIPRDTEVSPLAGQHVRSVLGARSRAPSLGSFSSSYILKAPTSPLVHQANNTDLDFSTKRESTDDLEKSIKHSRRRTLPSEAFVQLRGSPPNQSRTFNLSRSFASAHGSEDSRLQAYQPHRSSFYSLQPASSSPQTHFRLRRPSFASDSTPRIHASMVGSYEESILRGRMSTTPSQPLDFTAQIGVLGRGKCKSNLKCPPHITVPFPAVFYSYPTSGPGRSISDDSPSPYVGLIDLQNAQSRNGSSEKKRPRVQKTRVYDNSGSSTPIPSPDCGERQRREKRSSRSDSARAPPGGSYRIPQRGQLQIVIKNPNKTAVKLFLVPQRSYSAGPIIDMPLTARKNLGTDRPEASLNPTSDPKDKPTLRYLIHLNICCPSKGRFYLHSTIRVVFANRVPDGKEKLRNEIQLPEPRYSPYKPVKESNNSAGDASAFDKSHRRRSTGVGLTSSQFFDDKFYPDSPSASSNHKQVQPVPFKLNIPNSRGPSTEDDGPSFFSNNDIWQSGNRSPSDEMSLGSPLPPKSPHICNDDAEMSNDDSKYYGNSHQLATSPTGYSSIGESLLAQRLREWSCNVTTISTGAGLILAWTYDGMAYCWKAAFGDENNHVIIFKLGMGA</sequence>
<feature type="region of interest" description="Disordered" evidence="1">
    <location>
        <begin position="436"/>
        <end position="503"/>
    </location>
</feature>
<dbReference type="Pfam" id="PF13915">
    <property type="entry name" value="DUF4210"/>
    <property type="match status" value="1"/>
</dbReference>
<evidence type="ECO:0000313" key="3">
    <source>
        <dbReference type="EMBL" id="KFX41272.1"/>
    </source>
</evidence>
<protein>
    <submittedName>
        <fullName evidence="3">Uncharacterized protein C3H8.04</fullName>
    </submittedName>
</protein>
<feature type="compositionally biased region" description="Basic and acidic residues" evidence="1">
    <location>
        <begin position="28"/>
        <end position="43"/>
    </location>
</feature>
<feature type="compositionally biased region" description="Basic and acidic residues" evidence="1">
    <location>
        <begin position="108"/>
        <end position="155"/>
    </location>
</feature>
<comment type="caution">
    <text evidence="3">The sequence shown here is derived from an EMBL/GenBank/DDBJ whole genome shotgun (WGS) entry which is preliminary data.</text>
</comment>
<gene>
    <name evidence="3" type="ORF">GQ26_0640020</name>
</gene>
<feature type="compositionally biased region" description="Polar residues" evidence="1">
    <location>
        <begin position="90"/>
        <end position="104"/>
    </location>
</feature>
<feature type="compositionally biased region" description="Polar residues" evidence="1">
    <location>
        <begin position="691"/>
        <end position="704"/>
    </location>
</feature>
<evidence type="ECO:0000259" key="2">
    <source>
        <dbReference type="SMART" id="SM01177"/>
    </source>
</evidence>
<accession>A0A093ULV5</accession>
<feature type="region of interest" description="Disordered" evidence="1">
    <location>
        <begin position="246"/>
        <end position="275"/>
    </location>
</feature>
<dbReference type="SMART" id="SM01177">
    <property type="entry name" value="DUF4210"/>
    <property type="match status" value="1"/>
</dbReference>
<name>A0A093ULV5_TALMA</name>
<dbReference type="EMBL" id="JPOX01000064">
    <property type="protein sequence ID" value="KFX41273.1"/>
    <property type="molecule type" value="Genomic_DNA"/>
</dbReference>
<feature type="region of interest" description="Disordered" evidence="1">
    <location>
        <begin position="654"/>
        <end position="731"/>
    </location>
</feature>
<dbReference type="eggNOG" id="KOG2306">
    <property type="taxonomic scope" value="Eukaryota"/>
</dbReference>